<dbReference type="CDD" id="cd12193">
    <property type="entry name" value="bZIP_GCN4"/>
    <property type="match status" value="1"/>
</dbReference>
<evidence type="ECO:0000313" key="7">
    <source>
        <dbReference type="EMBL" id="KAK9701264.1"/>
    </source>
</evidence>
<feature type="region of interest" description="Disordered" evidence="5">
    <location>
        <begin position="192"/>
        <end position="233"/>
    </location>
</feature>
<dbReference type="PROSITE" id="PS00036">
    <property type="entry name" value="BZIP_BASIC"/>
    <property type="match status" value="1"/>
</dbReference>
<reference evidence="7 8" key="1">
    <citation type="submission" date="2023-04" db="EMBL/GenBank/DDBJ databases">
        <title>Genome of Basidiobolus ranarum AG-B5.</title>
        <authorList>
            <person name="Stajich J.E."/>
            <person name="Carter-House D."/>
            <person name="Gryganskyi A."/>
        </authorList>
    </citation>
    <scope>NUCLEOTIDE SEQUENCE [LARGE SCALE GENOMIC DNA]</scope>
    <source>
        <strain evidence="7 8">AG-B5</strain>
    </source>
</reference>
<evidence type="ECO:0000256" key="3">
    <source>
        <dbReference type="ARBA" id="ARBA00023163"/>
    </source>
</evidence>
<evidence type="ECO:0000313" key="8">
    <source>
        <dbReference type="Proteomes" id="UP001479436"/>
    </source>
</evidence>
<dbReference type="Proteomes" id="UP001479436">
    <property type="component" value="Unassembled WGS sequence"/>
</dbReference>
<keyword evidence="3" id="KW-0804">Transcription</keyword>
<evidence type="ECO:0000256" key="1">
    <source>
        <dbReference type="ARBA" id="ARBA00023015"/>
    </source>
</evidence>
<keyword evidence="8" id="KW-1185">Reference proteome</keyword>
<name>A0ABR2VTP0_9FUNG</name>
<gene>
    <name evidence="7" type="ORF">K7432_011794</name>
</gene>
<comment type="caution">
    <text evidence="7">The sequence shown here is derived from an EMBL/GenBank/DDBJ whole genome shotgun (WGS) entry which is preliminary data.</text>
</comment>
<dbReference type="SUPFAM" id="SSF57959">
    <property type="entry name" value="Leucine zipper domain"/>
    <property type="match status" value="1"/>
</dbReference>
<evidence type="ECO:0000259" key="6">
    <source>
        <dbReference type="PROSITE" id="PS50217"/>
    </source>
</evidence>
<feature type="compositionally biased region" description="Basic and acidic residues" evidence="5">
    <location>
        <begin position="218"/>
        <end position="233"/>
    </location>
</feature>
<dbReference type="Gene3D" id="3.30.160.60">
    <property type="entry name" value="Classic Zinc Finger"/>
    <property type="match status" value="1"/>
</dbReference>
<keyword evidence="2" id="KW-0238">DNA-binding</keyword>
<organism evidence="7 8">
    <name type="scientific">Basidiobolus ranarum</name>
    <dbReference type="NCBI Taxonomy" id="34480"/>
    <lineage>
        <taxon>Eukaryota</taxon>
        <taxon>Fungi</taxon>
        <taxon>Fungi incertae sedis</taxon>
        <taxon>Zoopagomycota</taxon>
        <taxon>Entomophthoromycotina</taxon>
        <taxon>Basidiobolomycetes</taxon>
        <taxon>Basidiobolales</taxon>
        <taxon>Basidiobolaceae</taxon>
        <taxon>Basidiobolus</taxon>
    </lineage>
</organism>
<evidence type="ECO:0000256" key="5">
    <source>
        <dbReference type="SAM" id="MobiDB-lite"/>
    </source>
</evidence>
<proteinExistence type="predicted"/>
<accession>A0ABR2VTP0</accession>
<dbReference type="PROSITE" id="PS50217">
    <property type="entry name" value="BZIP"/>
    <property type="match status" value="1"/>
</dbReference>
<dbReference type="EMBL" id="JASJQH010007828">
    <property type="protein sequence ID" value="KAK9701264.1"/>
    <property type="molecule type" value="Genomic_DNA"/>
</dbReference>
<evidence type="ECO:0000256" key="4">
    <source>
        <dbReference type="ARBA" id="ARBA00023242"/>
    </source>
</evidence>
<evidence type="ECO:0000256" key="2">
    <source>
        <dbReference type="ARBA" id="ARBA00023125"/>
    </source>
</evidence>
<dbReference type="InterPro" id="IPR046347">
    <property type="entry name" value="bZIP_sf"/>
</dbReference>
<dbReference type="InterPro" id="IPR004827">
    <property type="entry name" value="bZIP"/>
</dbReference>
<dbReference type="Pfam" id="PF07716">
    <property type="entry name" value="bZIP_2"/>
    <property type="match status" value="1"/>
</dbReference>
<sequence length="292" mass="32464">MSLTAFPIESAIPNTAKVSSSVHYMNTSTTCETAQFFPSLEGLAVSAPTPEEIEQLSFFDEWLANDYNGVATQSCSKLIHPIGDFEITPISDPFSLPMDSLDIFNASLIDDSMLSSFPSPECMSHMGFLSEMSTGDISALSYDSLTSPTYVNYASQQPSPVNIQLPSPAQTPRASPLLSKHISQDSFTQVASTVSESNKRSHSDENVTDETATKRKRNTDAARRSRQRKTEKLNELDKRTSELLTENTQLSTKVAILESEKKYQRQKELELQIRIQTLENQLAEAHRILTDQ</sequence>
<feature type="domain" description="BZIP" evidence="6">
    <location>
        <begin position="208"/>
        <end position="271"/>
    </location>
</feature>
<keyword evidence="4" id="KW-0539">Nucleus</keyword>
<keyword evidence="1" id="KW-0805">Transcription regulation</keyword>
<dbReference type="SMART" id="SM00338">
    <property type="entry name" value="BRLZ"/>
    <property type="match status" value="1"/>
</dbReference>
<dbReference type="PANTHER" id="PTHR45764">
    <property type="entry name" value="BZIP TRANSCRIPTION FACTOR 44"/>
    <property type="match status" value="1"/>
</dbReference>
<dbReference type="PANTHER" id="PTHR45764:SF38">
    <property type="entry name" value="BZIP TRANSCRIPTION FACTOR 44"/>
    <property type="match status" value="1"/>
</dbReference>
<protein>
    <recommendedName>
        <fullName evidence="6">BZIP domain-containing protein</fullName>
    </recommendedName>
</protein>